<dbReference type="AlphaFoldDB" id="A0A811YMS5"/>
<dbReference type="InterPro" id="IPR005707">
    <property type="entry name" value="Ribosomal_uS2_euk/arc"/>
</dbReference>
<dbReference type="GO" id="GO:0003735">
    <property type="term" value="F:structural constituent of ribosome"/>
    <property type="evidence" value="ECO:0007669"/>
    <property type="project" value="InterPro"/>
</dbReference>
<evidence type="ECO:0000256" key="2">
    <source>
        <dbReference type="ARBA" id="ARBA00023274"/>
    </source>
</evidence>
<dbReference type="PANTHER" id="PTHR11489">
    <property type="entry name" value="40S RIBOSOMAL PROTEIN SA"/>
    <property type="match status" value="1"/>
</dbReference>
<comment type="caution">
    <text evidence="3">The sequence shown here is derived from an EMBL/GenBank/DDBJ whole genome shotgun (WGS) entry which is preliminary data.</text>
</comment>
<keyword evidence="2" id="KW-0687">Ribonucleoprotein</keyword>
<keyword evidence="4" id="KW-1185">Reference proteome</keyword>
<reference evidence="3" key="1">
    <citation type="submission" date="2020-12" db="EMBL/GenBank/DDBJ databases">
        <authorList>
            <consortium name="Molecular Ecology Group"/>
        </authorList>
    </citation>
    <scope>NUCLEOTIDE SEQUENCE</scope>
    <source>
        <strain evidence="3">TBG_1078</strain>
    </source>
</reference>
<dbReference type="SUPFAM" id="SSF52313">
    <property type="entry name" value="Ribosomal protein S2"/>
    <property type="match status" value="1"/>
</dbReference>
<protein>
    <submittedName>
        <fullName evidence="3">(raccoon dog) hypothetical protein</fullName>
    </submittedName>
</protein>
<gene>
    <name evidence="3" type="ORF">NYPRO_LOCUS11584</name>
</gene>
<dbReference type="Gene3D" id="3.40.50.10490">
    <property type="entry name" value="Glucose-6-phosphate isomerase like protein, domain 1"/>
    <property type="match status" value="1"/>
</dbReference>
<dbReference type="InterPro" id="IPR023591">
    <property type="entry name" value="Ribosomal_uS2_flav_dom_sf"/>
</dbReference>
<dbReference type="EMBL" id="CAJHUB010000681">
    <property type="protein sequence ID" value="CAD7678786.1"/>
    <property type="molecule type" value="Genomic_DNA"/>
</dbReference>
<evidence type="ECO:0000313" key="4">
    <source>
        <dbReference type="Proteomes" id="UP000645828"/>
    </source>
</evidence>
<sequence>MLKFAAATGATPIAGHPTPRTFTNQIQKALEELRLLVVTDPRADHQPLQACLTLTCLPLLCVTETVLCNAQTSSSLAMRDALSGSDVWMLAWGGSVLLWGHFP</sequence>
<organism evidence="3 4">
    <name type="scientific">Nyctereutes procyonoides</name>
    <name type="common">Raccoon dog</name>
    <name type="synonym">Canis procyonoides</name>
    <dbReference type="NCBI Taxonomy" id="34880"/>
    <lineage>
        <taxon>Eukaryota</taxon>
        <taxon>Metazoa</taxon>
        <taxon>Chordata</taxon>
        <taxon>Craniata</taxon>
        <taxon>Vertebrata</taxon>
        <taxon>Euteleostomi</taxon>
        <taxon>Mammalia</taxon>
        <taxon>Eutheria</taxon>
        <taxon>Laurasiatheria</taxon>
        <taxon>Carnivora</taxon>
        <taxon>Caniformia</taxon>
        <taxon>Canidae</taxon>
        <taxon>Nyctereutes</taxon>
    </lineage>
</organism>
<evidence type="ECO:0000256" key="1">
    <source>
        <dbReference type="ARBA" id="ARBA00022980"/>
    </source>
</evidence>
<proteinExistence type="predicted"/>
<dbReference type="GO" id="GO:0015935">
    <property type="term" value="C:small ribosomal subunit"/>
    <property type="evidence" value="ECO:0007669"/>
    <property type="project" value="InterPro"/>
</dbReference>
<dbReference type="GO" id="GO:0006412">
    <property type="term" value="P:translation"/>
    <property type="evidence" value="ECO:0007669"/>
    <property type="project" value="InterPro"/>
</dbReference>
<keyword evidence="1" id="KW-0689">Ribosomal protein</keyword>
<evidence type="ECO:0000313" key="3">
    <source>
        <dbReference type="EMBL" id="CAD7678786.1"/>
    </source>
</evidence>
<dbReference type="Proteomes" id="UP000645828">
    <property type="component" value="Unassembled WGS sequence"/>
</dbReference>
<name>A0A811YMS5_NYCPR</name>
<accession>A0A811YMS5</accession>